<dbReference type="HOGENOM" id="CLU_089720_1_0_1"/>
<dbReference type="Proteomes" id="UP000030641">
    <property type="component" value="Unassembled WGS sequence"/>
</dbReference>
<dbReference type="AlphaFoldDB" id="A0A074YMT7"/>
<dbReference type="OMA" id="MSIVTHG"/>
<dbReference type="GeneID" id="25366242"/>
<evidence type="ECO:0000313" key="1">
    <source>
        <dbReference type="EMBL" id="KEQ99010.1"/>
    </source>
</evidence>
<dbReference type="EMBL" id="KL584751">
    <property type="protein sequence ID" value="KEQ99010.1"/>
    <property type="molecule type" value="Genomic_DNA"/>
</dbReference>
<gene>
    <name evidence="1" type="ORF">AUEXF2481DRAFT_389310</name>
</gene>
<proteinExistence type="predicted"/>
<organism evidence="1 2">
    <name type="scientific">Aureobasidium subglaciale (strain EXF-2481)</name>
    <name type="common">Aureobasidium pullulans var. subglaciale</name>
    <dbReference type="NCBI Taxonomy" id="1043005"/>
    <lineage>
        <taxon>Eukaryota</taxon>
        <taxon>Fungi</taxon>
        <taxon>Dikarya</taxon>
        <taxon>Ascomycota</taxon>
        <taxon>Pezizomycotina</taxon>
        <taxon>Dothideomycetes</taxon>
        <taxon>Dothideomycetidae</taxon>
        <taxon>Dothideales</taxon>
        <taxon>Saccotheciaceae</taxon>
        <taxon>Aureobasidium</taxon>
    </lineage>
</organism>
<dbReference type="RefSeq" id="XP_013347725.1">
    <property type="nucleotide sequence ID" value="XM_013492271.1"/>
</dbReference>
<protein>
    <submittedName>
        <fullName evidence="1">Uncharacterized protein</fullName>
    </submittedName>
</protein>
<dbReference type="InParanoid" id="A0A074YMT7"/>
<dbReference type="OrthoDB" id="2129069at2759"/>
<reference evidence="1 2" key="1">
    <citation type="journal article" date="2014" name="BMC Genomics">
        <title>Genome sequencing of four Aureobasidium pullulans varieties: biotechnological potential, stress tolerance, and description of new species.</title>
        <authorList>
            <person name="Gostin Ar C."/>
            <person name="Ohm R.A."/>
            <person name="Kogej T."/>
            <person name="Sonjak S."/>
            <person name="Turk M."/>
            <person name="Zajc J."/>
            <person name="Zalar P."/>
            <person name="Grube M."/>
            <person name="Sun H."/>
            <person name="Han J."/>
            <person name="Sharma A."/>
            <person name="Chiniquy J."/>
            <person name="Ngan C.Y."/>
            <person name="Lipzen A."/>
            <person name="Barry K."/>
            <person name="Grigoriev I.V."/>
            <person name="Gunde-Cimerman N."/>
        </authorList>
    </citation>
    <scope>NUCLEOTIDE SEQUENCE [LARGE SCALE GENOMIC DNA]</scope>
    <source>
        <strain evidence="1 2">EXF-2481</strain>
    </source>
</reference>
<keyword evidence="2" id="KW-1185">Reference proteome</keyword>
<evidence type="ECO:0000313" key="2">
    <source>
        <dbReference type="Proteomes" id="UP000030641"/>
    </source>
</evidence>
<sequence length="263" mass="28603">MFCTTLRRRSSFASIISSSIVPSGLGVKESLLENHDIAVPLSDFPKSIQKSNRTLRLLLLSPNNLSDEQLPATLARIQHFVALTGGLDIAIILSLSASKPFSSAKDLLSGPHGDEIEGLRSYTRLQAEIMTNTELAWVPILPLAKLENIADLVKTHALSISRPRPKPSSAVRPLDMLAHCTPDLPLSSLAVNLTSDVLPSLSHVAQAALARRRDTPKTSSAVIVPSDDTLQGNDRAFNILAEQLNKDVVDSMTDFWIEDWAVE</sequence>
<name>A0A074YMT7_AURSE</name>
<accession>A0A074YMT7</accession>